<dbReference type="PRINTS" id="PR00080">
    <property type="entry name" value="SDRFAMILY"/>
</dbReference>
<dbReference type="EMBL" id="CP039690">
    <property type="protein sequence ID" value="QCI69399.1"/>
    <property type="molecule type" value="Genomic_DNA"/>
</dbReference>
<name>A0A4D7B621_9HYPH</name>
<sequence length="254" mass="25790">MRAGGQGEYALEGRVAIVTGGSNGIGAATVRRLAAGGATVVVGYNSGQERAEALIGELPGAGHLALQIPMEDTSAIVAAAEAVATRFGRADMLVNSAGVTRAVPHADLDGLTDEVFDRILRTNVRGPFATIRAFAPLMKRGGDAIIVNISSLSAVTGLGSSIAYCASKAALDTMGLSLARVLGPEIRVIGVSPAAVATDFVPGRGREGVEKQAAATPLRIVAEADDVALAVMAAITHLRLTTGSTLVVDSGRHL</sequence>
<gene>
    <name evidence="4" type="ORF">E8M01_24545</name>
</gene>
<dbReference type="CDD" id="cd05233">
    <property type="entry name" value="SDR_c"/>
    <property type="match status" value="1"/>
</dbReference>
<dbReference type="PANTHER" id="PTHR43639:SF1">
    <property type="entry name" value="SHORT-CHAIN DEHYDROGENASE_REDUCTASE FAMILY PROTEIN"/>
    <property type="match status" value="1"/>
</dbReference>
<dbReference type="AlphaFoldDB" id="A0A4D7B621"/>
<organism evidence="4 5">
    <name type="scientific">Phreatobacter stygius</name>
    <dbReference type="NCBI Taxonomy" id="1940610"/>
    <lineage>
        <taxon>Bacteria</taxon>
        <taxon>Pseudomonadati</taxon>
        <taxon>Pseudomonadota</taxon>
        <taxon>Alphaproteobacteria</taxon>
        <taxon>Hyphomicrobiales</taxon>
        <taxon>Phreatobacteraceae</taxon>
        <taxon>Phreatobacter</taxon>
    </lineage>
</organism>
<proteinExistence type="inferred from homology"/>
<dbReference type="GO" id="GO:0016491">
    <property type="term" value="F:oxidoreductase activity"/>
    <property type="evidence" value="ECO:0007669"/>
    <property type="project" value="UniProtKB-KW"/>
</dbReference>
<dbReference type="PRINTS" id="PR00081">
    <property type="entry name" value="GDHRDH"/>
</dbReference>
<evidence type="ECO:0000256" key="1">
    <source>
        <dbReference type="ARBA" id="ARBA00006484"/>
    </source>
</evidence>
<evidence type="ECO:0000256" key="2">
    <source>
        <dbReference type="ARBA" id="ARBA00023002"/>
    </source>
</evidence>
<dbReference type="InterPro" id="IPR020904">
    <property type="entry name" value="Sc_DH/Rdtase_CS"/>
</dbReference>
<dbReference type="Proteomes" id="UP000298781">
    <property type="component" value="Chromosome"/>
</dbReference>
<dbReference type="PROSITE" id="PS00061">
    <property type="entry name" value="ADH_SHORT"/>
    <property type="match status" value="1"/>
</dbReference>
<dbReference type="InterPro" id="IPR002347">
    <property type="entry name" value="SDR_fam"/>
</dbReference>
<reference evidence="4 5" key="1">
    <citation type="submission" date="2019-04" db="EMBL/GenBank/DDBJ databases">
        <title>Phreatobacter aquaticus sp. nov.</title>
        <authorList>
            <person name="Choi A."/>
        </authorList>
    </citation>
    <scope>NUCLEOTIDE SEQUENCE [LARGE SCALE GENOMIC DNA]</scope>
    <source>
        <strain evidence="4 5">KCTC 52518</strain>
    </source>
</reference>
<comment type="similarity">
    <text evidence="1 3">Belongs to the short-chain dehydrogenases/reductases (SDR) family.</text>
</comment>
<keyword evidence="2" id="KW-0560">Oxidoreductase</keyword>
<dbReference type="InterPro" id="IPR036291">
    <property type="entry name" value="NAD(P)-bd_dom_sf"/>
</dbReference>
<evidence type="ECO:0000256" key="3">
    <source>
        <dbReference type="RuleBase" id="RU000363"/>
    </source>
</evidence>
<dbReference type="PANTHER" id="PTHR43639">
    <property type="entry name" value="OXIDOREDUCTASE, SHORT-CHAIN DEHYDROGENASE/REDUCTASE FAMILY (AFU_ORTHOLOGUE AFUA_5G02870)"/>
    <property type="match status" value="1"/>
</dbReference>
<accession>A0A4D7B621</accession>
<protein>
    <submittedName>
        <fullName evidence="4">SDR family oxidoreductase</fullName>
    </submittedName>
</protein>
<evidence type="ECO:0000313" key="5">
    <source>
        <dbReference type="Proteomes" id="UP000298781"/>
    </source>
</evidence>
<dbReference type="SUPFAM" id="SSF51735">
    <property type="entry name" value="NAD(P)-binding Rossmann-fold domains"/>
    <property type="match status" value="1"/>
</dbReference>
<dbReference type="KEGG" id="pstg:E8M01_24545"/>
<evidence type="ECO:0000313" key="4">
    <source>
        <dbReference type="EMBL" id="QCI69399.1"/>
    </source>
</evidence>
<keyword evidence="5" id="KW-1185">Reference proteome</keyword>
<dbReference type="Pfam" id="PF00106">
    <property type="entry name" value="adh_short"/>
    <property type="match status" value="1"/>
</dbReference>
<dbReference type="OrthoDB" id="198783at2"/>
<dbReference type="Gene3D" id="3.40.50.720">
    <property type="entry name" value="NAD(P)-binding Rossmann-like Domain"/>
    <property type="match status" value="1"/>
</dbReference>